<evidence type="ECO:0000256" key="1">
    <source>
        <dbReference type="SAM" id="Coils"/>
    </source>
</evidence>
<proteinExistence type="predicted"/>
<protein>
    <submittedName>
        <fullName evidence="2">Uncharacterized protein</fullName>
    </submittedName>
</protein>
<gene>
    <name evidence="2" type="ORF">PLOB_00031165</name>
</gene>
<reference evidence="2 3" key="1">
    <citation type="submission" date="2022-05" db="EMBL/GenBank/DDBJ databases">
        <authorList>
            <consortium name="Genoscope - CEA"/>
            <person name="William W."/>
        </authorList>
    </citation>
    <scope>NUCLEOTIDE SEQUENCE [LARGE SCALE GENOMIC DNA]</scope>
</reference>
<organism evidence="2 3">
    <name type="scientific">Porites lobata</name>
    <dbReference type="NCBI Taxonomy" id="104759"/>
    <lineage>
        <taxon>Eukaryota</taxon>
        <taxon>Metazoa</taxon>
        <taxon>Cnidaria</taxon>
        <taxon>Anthozoa</taxon>
        <taxon>Hexacorallia</taxon>
        <taxon>Scleractinia</taxon>
        <taxon>Fungiina</taxon>
        <taxon>Poritidae</taxon>
        <taxon>Porites</taxon>
    </lineage>
</organism>
<feature type="coiled-coil region" evidence="1">
    <location>
        <begin position="202"/>
        <end position="229"/>
    </location>
</feature>
<evidence type="ECO:0000313" key="2">
    <source>
        <dbReference type="EMBL" id="CAH3035784.1"/>
    </source>
</evidence>
<feature type="non-terminal residue" evidence="2">
    <location>
        <position position="1"/>
    </location>
</feature>
<comment type="caution">
    <text evidence="2">The sequence shown here is derived from an EMBL/GenBank/DDBJ whole genome shotgun (WGS) entry which is preliminary data.</text>
</comment>
<keyword evidence="3" id="KW-1185">Reference proteome</keyword>
<name>A0ABN8MTV0_9CNID</name>
<dbReference type="Proteomes" id="UP001159405">
    <property type="component" value="Unassembled WGS sequence"/>
</dbReference>
<dbReference type="EMBL" id="CALNXK010000004">
    <property type="protein sequence ID" value="CAH3035784.1"/>
    <property type="molecule type" value="Genomic_DNA"/>
</dbReference>
<keyword evidence="1" id="KW-0175">Coiled coil</keyword>
<accession>A0ABN8MTV0</accession>
<sequence>QVANLKAELAKAGKPSGFATLDSNGRLPHNLLAAGYDKYSAYDLAWQSLHMAAAAACRGSTASGGTGCCDNQVMARNTADKKTCAQICAQSAYRNCDAEVSIYGKKGKATKNGMIVGSYYNYACDHAVNGGSEVSIPEKNLLEQRREPTTNSTHIWRRRRDLNPGNIGGRRAISPLRHPLLPSLLTDAISCLAGAQYSDTNNSDQAKKLEKLEKEVADLKAKLAKAGKPSGFAMLDSNGRLSHNLLNAGYDKYSAHDLAWQSLHMAAAAACRGSTASGGTGCCGNTVMARNTADRKSCAQICAQTAYRNCDAEVSIYGKKGKATKNGMVVGEFYNYGCNQAASGGSEVSSSDDSVRTSGYYSFCCCRK</sequence>
<evidence type="ECO:0000313" key="3">
    <source>
        <dbReference type="Proteomes" id="UP001159405"/>
    </source>
</evidence>